<feature type="compositionally biased region" description="Gly residues" evidence="1">
    <location>
        <begin position="17"/>
        <end position="29"/>
    </location>
</feature>
<evidence type="ECO:0000313" key="2">
    <source>
        <dbReference type="EMBL" id="TFK00936.1"/>
    </source>
</evidence>
<sequence length="341" mass="34545">MEGAACPAPNTAPALGAHGGGLVPQGPGGERSRSHRGMGRPRGSSPTASPAPPRRGREPGAPGADRPLATCPPRGSSWAGAAPQSPTGGGSRRGVGRPAGRAWGGPLAGAALPPGFPEPAPGTRTGSGSPRAPLRPPPSLPPRCTPGPCAPRLRPAPRPDPRRALPARGSAGVASPDPGRTARDLPPARPPAKQPARRGAQGEGFSQARTQQLLFTFLAPPAPGPSDLSRRGNKPSRHVLQPPPAPGSQRPACLSPLLPPPPGQARVSLRPAPCAFSGYQLLHSHAHRPREPAGVRLASGGAWAGRRGKTHIEPPGRPDSGSHFTANLLQERAGWPGSGGG</sequence>
<protein>
    <submittedName>
        <fullName evidence="2">Group 10 secretory phospholipase A2</fullName>
    </submittedName>
</protein>
<gene>
    <name evidence="2" type="ORF">DR999_PMT16895</name>
</gene>
<organism evidence="2 3">
    <name type="scientific">Platysternon megacephalum</name>
    <name type="common">big-headed turtle</name>
    <dbReference type="NCBI Taxonomy" id="55544"/>
    <lineage>
        <taxon>Eukaryota</taxon>
        <taxon>Metazoa</taxon>
        <taxon>Chordata</taxon>
        <taxon>Craniata</taxon>
        <taxon>Vertebrata</taxon>
        <taxon>Euteleostomi</taxon>
        <taxon>Archelosauria</taxon>
        <taxon>Testudinata</taxon>
        <taxon>Testudines</taxon>
        <taxon>Cryptodira</taxon>
        <taxon>Durocryptodira</taxon>
        <taxon>Testudinoidea</taxon>
        <taxon>Platysternidae</taxon>
        <taxon>Platysternon</taxon>
    </lineage>
</organism>
<feature type="region of interest" description="Disordered" evidence="1">
    <location>
        <begin position="1"/>
        <end position="266"/>
    </location>
</feature>
<dbReference type="PRINTS" id="PR01217">
    <property type="entry name" value="PRICHEXTENSN"/>
</dbReference>
<dbReference type="AlphaFoldDB" id="A0A4D9DT72"/>
<evidence type="ECO:0000313" key="3">
    <source>
        <dbReference type="Proteomes" id="UP000297703"/>
    </source>
</evidence>
<reference evidence="2 3" key="1">
    <citation type="submission" date="2019-04" db="EMBL/GenBank/DDBJ databases">
        <title>Draft genome of the big-headed turtle Platysternon megacephalum.</title>
        <authorList>
            <person name="Gong S."/>
        </authorList>
    </citation>
    <scope>NUCLEOTIDE SEQUENCE [LARGE SCALE GENOMIC DNA]</scope>
    <source>
        <strain evidence="2">DO16091913</strain>
        <tissue evidence="2">Muscle</tissue>
    </source>
</reference>
<keyword evidence="3" id="KW-1185">Reference proteome</keyword>
<dbReference type="Proteomes" id="UP000297703">
    <property type="component" value="Unassembled WGS sequence"/>
</dbReference>
<dbReference type="EMBL" id="QXTE01000249">
    <property type="protein sequence ID" value="TFK00936.1"/>
    <property type="molecule type" value="Genomic_DNA"/>
</dbReference>
<reference evidence="2 3" key="2">
    <citation type="submission" date="2019-04" db="EMBL/GenBank/DDBJ databases">
        <title>The genome sequence of big-headed turtle.</title>
        <authorList>
            <person name="Gong S."/>
        </authorList>
    </citation>
    <scope>NUCLEOTIDE SEQUENCE [LARGE SCALE GENOMIC DNA]</scope>
    <source>
        <strain evidence="2">DO16091913</strain>
        <tissue evidence="2">Muscle</tissue>
    </source>
</reference>
<accession>A0A4D9DT72</accession>
<feature type="region of interest" description="Disordered" evidence="1">
    <location>
        <begin position="297"/>
        <end position="324"/>
    </location>
</feature>
<comment type="caution">
    <text evidence="2">The sequence shown here is derived from an EMBL/GenBank/DDBJ whole genome shotgun (WGS) entry which is preliminary data.</text>
</comment>
<name>A0A4D9DT72_9SAUR</name>
<proteinExistence type="predicted"/>
<evidence type="ECO:0000256" key="1">
    <source>
        <dbReference type="SAM" id="MobiDB-lite"/>
    </source>
</evidence>
<feature type="compositionally biased region" description="Pro residues" evidence="1">
    <location>
        <begin position="133"/>
        <end position="156"/>
    </location>
</feature>